<name>A0A7C5Q6D9_CALS0</name>
<gene>
    <name evidence="1" type="ORF">ENM11_03300</name>
</gene>
<reference evidence="1" key="1">
    <citation type="journal article" date="2020" name="mSystems">
        <title>Genome- and Community-Level Interaction Insights into Carbon Utilization and Element Cycling Functions of Hydrothermarchaeota in Hydrothermal Sediment.</title>
        <authorList>
            <person name="Zhou Z."/>
            <person name="Liu Y."/>
            <person name="Xu W."/>
            <person name="Pan J."/>
            <person name="Luo Z.H."/>
            <person name="Li M."/>
        </authorList>
    </citation>
    <scope>NUCLEOTIDE SEQUENCE [LARGE SCALE GENOMIC DNA]</scope>
    <source>
        <strain evidence="1">SpSt-1056</strain>
    </source>
</reference>
<protein>
    <submittedName>
        <fullName evidence="1">Uncharacterized protein</fullName>
    </submittedName>
</protein>
<dbReference type="EMBL" id="DRWN01000025">
    <property type="protein sequence ID" value="HHK68167.1"/>
    <property type="molecule type" value="Genomic_DNA"/>
</dbReference>
<comment type="caution">
    <text evidence="1">The sequence shown here is derived from an EMBL/GenBank/DDBJ whole genome shotgun (WGS) entry which is preliminary data.</text>
</comment>
<evidence type="ECO:0000313" key="1">
    <source>
        <dbReference type="EMBL" id="HHK68167.1"/>
    </source>
</evidence>
<organism evidence="1">
    <name type="scientific">Caldiarchaeum subterraneum</name>
    <dbReference type="NCBI Taxonomy" id="311458"/>
    <lineage>
        <taxon>Archaea</taxon>
        <taxon>Nitrososphaerota</taxon>
        <taxon>Candidatus Caldarchaeales</taxon>
        <taxon>Candidatus Caldarchaeaceae</taxon>
        <taxon>Candidatus Caldarchaeum</taxon>
    </lineage>
</organism>
<sequence length="154" mass="17235">MDKKTSVTVRIKHDGNEVEFEGGVDDVWKAVNRYFSQTLGPIQVVSRLMGVVDLTELAQKLSDKVVITMDGIDVLMQGDAKKRIILCLAAAYAGKRLGIFDEEALPPKKIAGYLRMDEKVVRARLSELWKEGCVDRDADGRYIFKPSAAMKMIE</sequence>
<accession>A0A7C5Q6D9</accession>
<proteinExistence type="predicted"/>
<dbReference type="AlphaFoldDB" id="A0A7C5Q6D9"/>